<gene>
    <name evidence="1" type="ORF">ODALV1_LOCUS30848</name>
</gene>
<proteinExistence type="predicted"/>
<evidence type="ECO:0000313" key="2">
    <source>
        <dbReference type="Proteomes" id="UP001642540"/>
    </source>
</evidence>
<name>A0ABP1S8U7_9HEXA</name>
<organism evidence="1 2">
    <name type="scientific">Orchesella dallaii</name>
    <dbReference type="NCBI Taxonomy" id="48710"/>
    <lineage>
        <taxon>Eukaryota</taxon>
        <taxon>Metazoa</taxon>
        <taxon>Ecdysozoa</taxon>
        <taxon>Arthropoda</taxon>
        <taxon>Hexapoda</taxon>
        <taxon>Collembola</taxon>
        <taxon>Entomobryomorpha</taxon>
        <taxon>Entomobryoidea</taxon>
        <taxon>Orchesellidae</taxon>
        <taxon>Orchesellinae</taxon>
        <taxon>Orchesella</taxon>
    </lineage>
</organism>
<protein>
    <submittedName>
        <fullName evidence="1">Uncharacterized protein</fullName>
    </submittedName>
</protein>
<sequence>MVIRTDIGRLDQLLRDNDATGGLPTPNTTPDVSLHRSIAAEGSGLDDSIRDDQPPNTPSDVILDASMADEGAGMDHFRGWILLLRDDGVGMNVQVWVEASWENGKVQRHKISREKLSNGEGSLMYLVRYGIDNKDIWSHRADIRLKPNEVRKFANRPTPKNNTDLSYS</sequence>
<dbReference type="EMBL" id="CAXLJM020000164">
    <property type="protein sequence ID" value="CAL8146532.1"/>
    <property type="molecule type" value="Genomic_DNA"/>
</dbReference>
<dbReference type="Proteomes" id="UP001642540">
    <property type="component" value="Unassembled WGS sequence"/>
</dbReference>
<evidence type="ECO:0000313" key="1">
    <source>
        <dbReference type="EMBL" id="CAL8146532.1"/>
    </source>
</evidence>
<accession>A0ABP1S8U7</accession>
<comment type="caution">
    <text evidence="1">The sequence shown here is derived from an EMBL/GenBank/DDBJ whole genome shotgun (WGS) entry which is preliminary data.</text>
</comment>
<reference evidence="1 2" key="1">
    <citation type="submission" date="2024-08" db="EMBL/GenBank/DDBJ databases">
        <authorList>
            <person name="Cucini C."/>
            <person name="Frati F."/>
        </authorList>
    </citation>
    <scope>NUCLEOTIDE SEQUENCE [LARGE SCALE GENOMIC DNA]</scope>
</reference>
<keyword evidence="2" id="KW-1185">Reference proteome</keyword>